<name>A0A2N5V0C9_9BASI</name>
<evidence type="ECO:0000313" key="2">
    <source>
        <dbReference type="EMBL" id="PLW43462.1"/>
    </source>
</evidence>
<feature type="region of interest" description="Disordered" evidence="1">
    <location>
        <begin position="481"/>
        <end position="514"/>
    </location>
</feature>
<feature type="compositionally biased region" description="Low complexity" evidence="1">
    <location>
        <begin position="499"/>
        <end position="512"/>
    </location>
</feature>
<evidence type="ECO:0000256" key="1">
    <source>
        <dbReference type="SAM" id="MobiDB-lite"/>
    </source>
</evidence>
<dbReference type="OrthoDB" id="2505909at2759"/>
<dbReference type="PANTHER" id="PTHR48159">
    <property type="entry name" value="MULE DOMAIN-CONTAINING PROTEIN"/>
    <property type="match status" value="1"/>
</dbReference>
<dbReference type="STRING" id="200324.A0A2N5V0C9"/>
<comment type="caution">
    <text evidence="2">The sequence shown here is derived from an EMBL/GenBank/DDBJ whole genome shotgun (WGS) entry which is preliminary data.</text>
</comment>
<dbReference type="AlphaFoldDB" id="A0A2N5V0C9"/>
<evidence type="ECO:0000313" key="3">
    <source>
        <dbReference type="Proteomes" id="UP000235388"/>
    </source>
</evidence>
<sequence>MLSPSFTFTPHFSPTASPEAFPMVSDISTILPAPSIYEVPVPLGAKSAPNALRLVRNLSSSSTHFATSPFCFTIPGDGIVDALRFVELMCLAMRWNRKKHTVHRKEVLNQTGSGPHPECTFKLEYECPCHGFAKPVEDTRRIHQVSVDKWLTDRVDSGMTWPTISRLIKTPDILNLISETLKPEGLACLYDQSPWQRRMLYDHGSNMVMIDSTHNTVDNYFLKDGHKCNLFTVLIRDPVTGKGVPIAWAFTASAAEAAISRFLMWLRKESWLEPLSVMSNCAIAIANSAFVAQAKIHLRDQAPEAIKSFRAILYSSANPQHPFIQYWLQWRQVSRPFANYLRRQWAPRLSYWGFHYCTTTHQGIHTNNYVEAWHRVLKNQYLHKQHNRIDDTIHIFTNQIESDYCWAHIQVLDGFVKQTTSQFQALAKRKADEYTSKMMQLLDIVTFKLKDIRFGSACKHMYSLGRDHGMMVVELPTQASDNVASQPVSSLNTEDASDSTRTAATSTSPSANEEAHYLCDQNKDISWSSLQPRPRKQALAEINLESEDEPTVPPPLRPSRLRGEPNLEVDLPDPLFLLQTPSRSIVQPPESESEQLAANKRAEESGRLALKKALDILKKIQNRQDFVGSASPVTIEAFMHSTRSILKMVEDGLPSQPESPLPQVPLAVDTFQMNRKELEEWMLATHTKGWISMKQAVSLMGKARFRKNMVANSTTHYVDIYKRRCHEVLGVVEDHCPGVAARKQVR</sequence>
<feature type="compositionally biased region" description="Polar residues" evidence="1">
    <location>
        <begin position="481"/>
        <end position="492"/>
    </location>
</feature>
<protein>
    <recommendedName>
        <fullName evidence="4">MULE transposase domain-containing protein</fullName>
    </recommendedName>
</protein>
<keyword evidence="3" id="KW-1185">Reference proteome</keyword>
<organism evidence="2 3">
    <name type="scientific">Puccinia coronata f. sp. avenae</name>
    <dbReference type="NCBI Taxonomy" id="200324"/>
    <lineage>
        <taxon>Eukaryota</taxon>
        <taxon>Fungi</taxon>
        <taxon>Dikarya</taxon>
        <taxon>Basidiomycota</taxon>
        <taxon>Pucciniomycotina</taxon>
        <taxon>Pucciniomycetes</taxon>
        <taxon>Pucciniales</taxon>
        <taxon>Pucciniaceae</taxon>
        <taxon>Puccinia</taxon>
    </lineage>
</organism>
<evidence type="ECO:0008006" key="4">
    <source>
        <dbReference type="Google" id="ProtNLM"/>
    </source>
</evidence>
<accession>A0A2N5V0C9</accession>
<dbReference type="Proteomes" id="UP000235388">
    <property type="component" value="Unassembled WGS sequence"/>
</dbReference>
<proteinExistence type="predicted"/>
<dbReference type="PANTHER" id="PTHR48159:SF1">
    <property type="entry name" value="MEMBRANE-ASSOCIATED GIANT PROTEIN ANTIGEN, PUTATIVE-RELATED"/>
    <property type="match status" value="1"/>
</dbReference>
<feature type="region of interest" description="Disordered" evidence="1">
    <location>
        <begin position="541"/>
        <end position="568"/>
    </location>
</feature>
<gene>
    <name evidence="2" type="ORF">PCANC_10053</name>
</gene>
<reference evidence="2 3" key="1">
    <citation type="submission" date="2017-11" db="EMBL/GenBank/DDBJ databases">
        <title>De novo assembly and phasing of dikaryotic genomes from two isolates of Puccinia coronata f. sp. avenae, the causal agent of oat crown rust.</title>
        <authorList>
            <person name="Miller M.E."/>
            <person name="Zhang Y."/>
            <person name="Omidvar V."/>
            <person name="Sperschneider J."/>
            <person name="Schwessinger B."/>
            <person name="Raley C."/>
            <person name="Palmer J.M."/>
            <person name="Garnica D."/>
            <person name="Upadhyaya N."/>
            <person name="Rathjen J."/>
            <person name="Taylor J.M."/>
            <person name="Park R.F."/>
            <person name="Dodds P.N."/>
            <person name="Hirsch C.D."/>
            <person name="Kianian S.F."/>
            <person name="Figueroa M."/>
        </authorList>
    </citation>
    <scope>NUCLEOTIDE SEQUENCE [LARGE SCALE GENOMIC DNA]</scope>
    <source>
        <strain evidence="2">12NC29</strain>
    </source>
</reference>
<dbReference type="EMBL" id="PGCJ01000147">
    <property type="protein sequence ID" value="PLW43462.1"/>
    <property type="molecule type" value="Genomic_DNA"/>
</dbReference>